<evidence type="ECO:0000256" key="1">
    <source>
        <dbReference type="ARBA" id="ARBA00004123"/>
    </source>
</evidence>
<reference evidence="8" key="2">
    <citation type="submission" date="2016-04" db="EMBL/GenBank/DDBJ databases">
        <authorList>
            <person name="Evans L.H."/>
            <person name="Alamgir A."/>
            <person name="Owens N."/>
            <person name="Weber N.D."/>
            <person name="Virtaneva K."/>
            <person name="Barbian K."/>
            <person name="Babar A."/>
            <person name="Rosenke K."/>
        </authorList>
    </citation>
    <scope>NUCLEOTIDE SEQUENCE</scope>
    <source>
        <strain evidence="8">UB2112</strain>
    </source>
</reference>
<protein>
    <submittedName>
        <fullName evidence="8">Uncharacterized protein</fullName>
    </submittedName>
</protein>
<keyword evidence="5" id="KW-0539">Nucleus</keyword>
<evidence type="ECO:0000256" key="3">
    <source>
        <dbReference type="ARBA" id="ARBA00005470"/>
    </source>
</evidence>
<evidence type="ECO:0000313" key="8">
    <source>
        <dbReference type="EMBL" id="SAM83399.1"/>
    </source>
</evidence>
<sequence>MPALVTNTTNTANAADRLILELSSELVAPSSGPGVAENLSNSLQGLQKHARSFGFSSKQCEQLVRLALLGRLRPLSASGASSSAKPKLPKTSVSLTILRSVIPRPRVKLGKQAILDIVASLGPSPGTDTIKLAGLQRASNDNAESSLGPERLKVDSKVQVAALKLLSVLLESPSVPLSVAANFYTEASGSQQSTSRQDRQRDERENERLQRHAAQYTGLAGSLPSSYLTTAAKTTLEKCYPTLFHFIDYQALRPHLCYLLCRLTKRRHVRHYRITKLMSLRANSAPELGISALLSTYANFYPDLLFPELLGGGGAGSSAVGAGPAAGLKYPDSDWIAMVLLAHARCSRRSEGQTVQSDDEAEAEAESGSRAAKKQRLSSKAVNEGAAGDAAAAVSLTASASIPIPNLITIQPHNSARKAFGTHPSLITELSSLRHLAHSLDRLVLPSQAAAMLGSGFGARLMRVAVLSGATVTNEDSLSQTIPAGRRNRQAEHDLCWARLSDWLESVLGDELGMQSGSKGSSTQRQQLKLPSNEAEFKRIAALLRRVRYVFELAEQMPARLEDLVASVLAAIAEVARTDSAQMTDVKVDDMDGWTDRWDELAGEVLAFVPLVAPSDLISFEEQFMAPLKALATSRKVSLDTSSTVVLALTGLLYNWGVRDWSDIGRLLDSRNSYRWGISNLDPLVDYAELIAGVCSQADSLASSLLGLYPRHVLVEHSVLSLYEVLSGPLSGMRTSARIPALPLYAFTMHASTLVPISRLCGLVQDLRTAFEEHNNKVHEQPQVDGGLESKVYDLQASFFEEENTTALNSNVTLVANLVWLGKIVTEAGTVGSLPPGFEESVLNELTQRGDDLNLKLSTLANTPFSRAMSHLSERFANVFCSSRNAQQAEQAGWIRGPVTPKTLKAAKKNGIPAGWTHTDFRAYMLDWMDREGAHGLYELLKNILVTFGGQLKSIRGESQHVVA</sequence>
<keyword evidence="4" id="KW-0158">Chromosome</keyword>
<feature type="compositionally biased region" description="Basic and acidic residues" evidence="7">
    <location>
        <begin position="196"/>
        <end position="208"/>
    </location>
</feature>
<dbReference type="InterPro" id="IPR012485">
    <property type="entry name" value="CENP-I"/>
</dbReference>
<proteinExistence type="inferred from homology"/>
<dbReference type="GO" id="GO:0000070">
    <property type="term" value="P:mitotic sister chromatid segregation"/>
    <property type="evidence" value="ECO:0007669"/>
    <property type="project" value="TreeGrafter"/>
</dbReference>
<accession>A0A1K0H9P8</accession>
<evidence type="ECO:0000313" key="9">
    <source>
        <dbReference type="EMBL" id="SYW74893.1"/>
    </source>
</evidence>
<evidence type="ECO:0000256" key="4">
    <source>
        <dbReference type="ARBA" id="ARBA00022454"/>
    </source>
</evidence>
<comment type="similarity">
    <text evidence="3">Belongs to the CENP-I/CTF3 family.</text>
</comment>
<reference evidence="9" key="3">
    <citation type="submission" date="2018-08" db="EMBL/GenBank/DDBJ databases">
        <authorList>
            <person name="Guldener U."/>
        </authorList>
    </citation>
    <scope>NUCLEOTIDE SEQUENCE</scope>
    <source>
        <strain evidence="9">UB2</strain>
    </source>
</reference>
<dbReference type="GO" id="GO:0005634">
    <property type="term" value="C:nucleus"/>
    <property type="evidence" value="ECO:0007669"/>
    <property type="project" value="UniProtKB-SubCell"/>
</dbReference>
<name>A0A1K0H9P8_9BASI</name>
<evidence type="ECO:0000313" key="11">
    <source>
        <dbReference type="Proteomes" id="UP000658997"/>
    </source>
</evidence>
<dbReference type="GO" id="GO:0034080">
    <property type="term" value="P:CENP-A containing chromatin assembly"/>
    <property type="evidence" value="ECO:0007669"/>
    <property type="project" value="TreeGrafter"/>
</dbReference>
<dbReference type="Proteomes" id="UP000658997">
    <property type="component" value="Unassembled WGS sequence"/>
</dbReference>
<dbReference type="OrthoDB" id="378564at2759"/>
<dbReference type="GO" id="GO:0000939">
    <property type="term" value="C:inner kinetochore"/>
    <property type="evidence" value="ECO:0007669"/>
    <property type="project" value="TreeGrafter"/>
</dbReference>
<dbReference type="PANTHER" id="PTHR48208:SF2">
    <property type="entry name" value="CENTROMERE PROTEIN I"/>
    <property type="match status" value="1"/>
</dbReference>
<dbReference type="AlphaFoldDB" id="A0A1K0H9P8"/>
<comment type="subcellular location">
    <subcellularLocation>
        <location evidence="2">Chromosome</location>
        <location evidence="2">Centromere</location>
    </subcellularLocation>
    <subcellularLocation>
        <location evidence="1">Nucleus</location>
    </subcellularLocation>
</comment>
<keyword evidence="6" id="KW-0137">Centromere</keyword>
<reference evidence="10" key="1">
    <citation type="submission" date="2016-04" db="EMBL/GenBank/DDBJ databases">
        <authorList>
            <person name="Guldener U."/>
            <person name="Guldener U."/>
        </authorList>
    </citation>
    <scope>NUCLEOTIDE SEQUENCE [LARGE SCALE GENOMIC DNA]</scope>
    <source>
        <strain evidence="10">UB2112</strain>
    </source>
</reference>
<evidence type="ECO:0000256" key="2">
    <source>
        <dbReference type="ARBA" id="ARBA00004584"/>
    </source>
</evidence>
<dbReference type="EMBL" id="ULHB01000003">
    <property type="protein sequence ID" value="SYW74893.1"/>
    <property type="molecule type" value="Genomic_DNA"/>
</dbReference>
<feature type="region of interest" description="Disordered" evidence="7">
    <location>
        <begin position="351"/>
        <end position="379"/>
    </location>
</feature>
<evidence type="ECO:0000256" key="5">
    <source>
        <dbReference type="ARBA" id="ARBA00023242"/>
    </source>
</evidence>
<evidence type="ECO:0000313" key="10">
    <source>
        <dbReference type="Proteomes" id="UP000179920"/>
    </source>
</evidence>
<dbReference type="PANTHER" id="PTHR48208">
    <property type="entry name" value="CENTROMERE PROTEIN I"/>
    <property type="match status" value="1"/>
</dbReference>
<dbReference type="Pfam" id="PF07778">
    <property type="entry name" value="CENP-I"/>
    <property type="match status" value="1"/>
</dbReference>
<feature type="region of interest" description="Disordered" evidence="7">
    <location>
        <begin position="188"/>
        <end position="208"/>
    </location>
</feature>
<dbReference type="Proteomes" id="UP000179920">
    <property type="component" value="Chromosome X"/>
</dbReference>
<dbReference type="EMBL" id="LT558126">
    <property type="protein sequence ID" value="SAM83399.1"/>
    <property type="molecule type" value="Genomic_DNA"/>
</dbReference>
<gene>
    <name evidence="9" type="ORF">UBRO2_00303</name>
    <name evidence="8" type="ORF">UBRO_05414</name>
</gene>
<evidence type="ECO:0000256" key="7">
    <source>
        <dbReference type="SAM" id="MobiDB-lite"/>
    </source>
</evidence>
<organism evidence="8 10">
    <name type="scientific">Ustilago bromivora</name>
    <dbReference type="NCBI Taxonomy" id="307758"/>
    <lineage>
        <taxon>Eukaryota</taxon>
        <taxon>Fungi</taxon>
        <taxon>Dikarya</taxon>
        <taxon>Basidiomycota</taxon>
        <taxon>Ustilaginomycotina</taxon>
        <taxon>Ustilaginomycetes</taxon>
        <taxon>Ustilaginales</taxon>
        <taxon>Ustilaginaceae</taxon>
        <taxon>Ustilago</taxon>
    </lineage>
</organism>
<evidence type="ECO:0000256" key="6">
    <source>
        <dbReference type="ARBA" id="ARBA00023328"/>
    </source>
</evidence>
<keyword evidence="11" id="KW-1185">Reference proteome</keyword>